<dbReference type="EMBL" id="JAFBRM010000001">
    <property type="protein sequence ID" value="MBM1712052.1"/>
    <property type="molecule type" value="Genomic_DNA"/>
</dbReference>
<dbReference type="Gene3D" id="1.10.150.690">
    <property type="entry name" value="DUF2063"/>
    <property type="match status" value="1"/>
</dbReference>
<dbReference type="Proteomes" id="UP000732193">
    <property type="component" value="Unassembled WGS sequence"/>
</dbReference>
<sequence>MSNQNAFRAGLLDPATPVPDGLLDHASRPAGKRYDVYRNNVTQSLIDAMKAAFPLVAKLLGEVNFTQLARDFVRQHPPSSPLMMFYGAEFPDFLAAFAPLAHIGYLPDAARLDLALRHSYHSADAVQFDPSGFQSLSPETLLEATLTLAPATVVLRSAWPLYDIWAFNQNPDADKPRNVAQDVLITRQEFDPMPHLLPSGAGLWLDALDHKTPFGAAHDKAVAAAPDFDLTSSLGLVLATGALATLNHKDLT</sequence>
<dbReference type="RefSeq" id="WP_203240913.1">
    <property type="nucleotide sequence ID" value="NZ_JAFBRH010000001.1"/>
</dbReference>
<dbReference type="AlphaFoldDB" id="A0AAE2VUM3"/>
<reference evidence="2 3" key="1">
    <citation type="submission" date="2021-01" db="EMBL/GenBank/DDBJ databases">
        <title>Diatom-associated Roseobacters Show Island Model of Population Structure.</title>
        <authorList>
            <person name="Qu L."/>
            <person name="Feng X."/>
            <person name="Chen Y."/>
            <person name="Li L."/>
            <person name="Wang X."/>
            <person name="Hu Z."/>
            <person name="Wang H."/>
            <person name="Luo H."/>
        </authorList>
    </citation>
    <scope>NUCLEOTIDE SEQUENCE [LARGE SCALE GENOMIC DNA]</scope>
    <source>
        <strain evidence="2 3">TR60-84</strain>
    </source>
</reference>
<feature type="domain" description="Putative DNA-binding" evidence="1">
    <location>
        <begin position="4"/>
        <end position="94"/>
    </location>
</feature>
<gene>
    <name evidence="2" type="ORF">JQV55_00585</name>
</gene>
<dbReference type="GO" id="GO:0003677">
    <property type="term" value="F:DNA binding"/>
    <property type="evidence" value="ECO:0007669"/>
    <property type="project" value="UniProtKB-KW"/>
</dbReference>
<keyword evidence="2" id="KW-0238">DNA-binding</keyword>
<comment type="caution">
    <text evidence="2">The sequence shown here is derived from an EMBL/GenBank/DDBJ whole genome shotgun (WGS) entry which is preliminary data.</text>
</comment>
<evidence type="ECO:0000313" key="3">
    <source>
        <dbReference type="Proteomes" id="UP000732193"/>
    </source>
</evidence>
<keyword evidence="3" id="KW-1185">Reference proteome</keyword>
<name>A0AAE2VUM3_9RHOB</name>
<protein>
    <submittedName>
        <fullName evidence="2">DNA-binding domain-containing protein</fullName>
    </submittedName>
</protein>
<proteinExistence type="predicted"/>
<dbReference type="Pfam" id="PF09836">
    <property type="entry name" value="DUF2063"/>
    <property type="match status" value="1"/>
</dbReference>
<evidence type="ECO:0000259" key="1">
    <source>
        <dbReference type="Pfam" id="PF09836"/>
    </source>
</evidence>
<dbReference type="InterPro" id="IPR044922">
    <property type="entry name" value="DUF2063_N_sf"/>
</dbReference>
<organism evidence="2 3">
    <name type="scientific">Sulfitobacter geojensis</name>
    <dbReference type="NCBI Taxonomy" id="1342299"/>
    <lineage>
        <taxon>Bacteria</taxon>
        <taxon>Pseudomonadati</taxon>
        <taxon>Pseudomonadota</taxon>
        <taxon>Alphaproteobacteria</taxon>
        <taxon>Rhodobacterales</taxon>
        <taxon>Roseobacteraceae</taxon>
        <taxon>Sulfitobacter</taxon>
    </lineage>
</organism>
<evidence type="ECO:0000313" key="2">
    <source>
        <dbReference type="EMBL" id="MBM1712052.1"/>
    </source>
</evidence>
<accession>A0AAE2VUM3</accession>
<dbReference type="InterPro" id="IPR018640">
    <property type="entry name" value="DUF2063"/>
</dbReference>